<dbReference type="EMBL" id="JARKHS020034112">
    <property type="protein sequence ID" value="KAK8758455.1"/>
    <property type="molecule type" value="Genomic_DNA"/>
</dbReference>
<organism evidence="1 2">
    <name type="scientific">Amblyomma americanum</name>
    <name type="common">Lone star tick</name>
    <dbReference type="NCBI Taxonomy" id="6943"/>
    <lineage>
        <taxon>Eukaryota</taxon>
        <taxon>Metazoa</taxon>
        <taxon>Ecdysozoa</taxon>
        <taxon>Arthropoda</taxon>
        <taxon>Chelicerata</taxon>
        <taxon>Arachnida</taxon>
        <taxon>Acari</taxon>
        <taxon>Parasitiformes</taxon>
        <taxon>Ixodida</taxon>
        <taxon>Ixodoidea</taxon>
        <taxon>Ixodidae</taxon>
        <taxon>Amblyomminae</taxon>
        <taxon>Amblyomma</taxon>
    </lineage>
</organism>
<gene>
    <name evidence="1" type="ORF">V5799_003911</name>
</gene>
<dbReference type="AlphaFoldDB" id="A0AAQ4D7L5"/>
<name>A0AAQ4D7L5_AMBAM</name>
<comment type="caution">
    <text evidence="1">The sequence shown here is derived from an EMBL/GenBank/DDBJ whole genome shotgun (WGS) entry which is preliminary data.</text>
</comment>
<proteinExistence type="predicted"/>
<accession>A0AAQ4D7L5</accession>
<protein>
    <submittedName>
        <fullName evidence="1">Uncharacterized protein</fullName>
    </submittedName>
</protein>
<evidence type="ECO:0000313" key="2">
    <source>
        <dbReference type="Proteomes" id="UP001321473"/>
    </source>
</evidence>
<evidence type="ECO:0000313" key="1">
    <source>
        <dbReference type="EMBL" id="KAK8758455.1"/>
    </source>
</evidence>
<keyword evidence="2" id="KW-1185">Reference proteome</keyword>
<sequence length="94" mass="10447">MSIQAWGSSVFGLHGWSFRNRLAAVVPRALVYLGSETDVDSPEEMSELRRYIVDVSSPVVHVFMARAPHRGLSTCLYNGAHQGMDRVRSQLAKS</sequence>
<dbReference type="Proteomes" id="UP001321473">
    <property type="component" value="Unassembled WGS sequence"/>
</dbReference>
<reference evidence="1 2" key="1">
    <citation type="journal article" date="2023" name="Arcadia Sci">
        <title>De novo assembly of a long-read Amblyomma americanum tick genome.</title>
        <authorList>
            <person name="Chou S."/>
            <person name="Poskanzer K.E."/>
            <person name="Rollins M."/>
            <person name="Thuy-Boun P.S."/>
        </authorList>
    </citation>
    <scope>NUCLEOTIDE SEQUENCE [LARGE SCALE GENOMIC DNA]</scope>
    <source>
        <strain evidence="1">F_SG_1</strain>
        <tissue evidence="1">Salivary glands</tissue>
    </source>
</reference>